<dbReference type="RefSeq" id="WP_184070495.1">
    <property type="nucleotide sequence ID" value="NZ_JACHNZ010000035.1"/>
</dbReference>
<dbReference type="Gene3D" id="3.40.710.10">
    <property type="entry name" value="DD-peptidase/beta-lactamase superfamily"/>
    <property type="match status" value="1"/>
</dbReference>
<reference evidence="3 4" key="1">
    <citation type="submission" date="2020-08" db="EMBL/GenBank/DDBJ databases">
        <title>Genomic Encyclopedia of Type Strains, Phase IV (KMG-IV): sequencing the most valuable type-strain genomes for metagenomic binning, comparative biology and taxonomic classification.</title>
        <authorList>
            <person name="Goeker M."/>
        </authorList>
    </citation>
    <scope>NUCLEOTIDE SEQUENCE [LARGE SCALE GENOMIC DNA]</scope>
    <source>
        <strain evidence="3 4">DSM 17328</strain>
    </source>
</reference>
<evidence type="ECO:0000256" key="1">
    <source>
        <dbReference type="SAM" id="SignalP"/>
    </source>
</evidence>
<evidence type="ECO:0000313" key="4">
    <source>
        <dbReference type="Proteomes" id="UP000566324"/>
    </source>
</evidence>
<name>A0A7W7B3D5_9SPHN</name>
<protein>
    <submittedName>
        <fullName evidence="3">CubicO group peptidase (Beta-lactamase class C family)</fullName>
    </submittedName>
</protein>
<feature type="domain" description="Beta-lactamase-related" evidence="2">
    <location>
        <begin position="25"/>
        <end position="368"/>
    </location>
</feature>
<dbReference type="InterPro" id="IPR050491">
    <property type="entry name" value="AmpC-like"/>
</dbReference>
<accession>A0A7W7B3D5</accession>
<dbReference type="AlphaFoldDB" id="A0A7W7B3D5"/>
<dbReference type="PANTHER" id="PTHR46825">
    <property type="entry name" value="D-ALANYL-D-ALANINE-CARBOXYPEPTIDASE/ENDOPEPTIDASE AMPH"/>
    <property type="match status" value="1"/>
</dbReference>
<evidence type="ECO:0000259" key="2">
    <source>
        <dbReference type="Pfam" id="PF00144"/>
    </source>
</evidence>
<organism evidence="3 4">
    <name type="scientific">Sphingosinicella soli</name>
    <dbReference type="NCBI Taxonomy" id="333708"/>
    <lineage>
        <taxon>Bacteria</taxon>
        <taxon>Pseudomonadati</taxon>
        <taxon>Pseudomonadota</taxon>
        <taxon>Alphaproteobacteria</taxon>
        <taxon>Sphingomonadales</taxon>
        <taxon>Sphingosinicellaceae</taxon>
        <taxon>Sphingosinicella</taxon>
    </lineage>
</organism>
<dbReference type="InterPro" id="IPR001466">
    <property type="entry name" value="Beta-lactam-related"/>
</dbReference>
<evidence type="ECO:0000313" key="3">
    <source>
        <dbReference type="EMBL" id="MBB4633149.1"/>
    </source>
</evidence>
<proteinExistence type="predicted"/>
<gene>
    <name evidence="3" type="ORF">GGQ98_002779</name>
</gene>
<dbReference type="Pfam" id="PF00144">
    <property type="entry name" value="Beta-lactamase"/>
    <property type="match status" value="1"/>
</dbReference>
<feature type="signal peptide" evidence="1">
    <location>
        <begin position="1"/>
        <end position="22"/>
    </location>
</feature>
<sequence length="502" mass="53662">MIRVALGLLCILMTAWPTTARADALDTLIRDVMAAEAVPGAAVAIVRKGQAPDLRSYGVRDLAAAAPVDARTRFGIASLTKAFTAVVAAQAVDRGLLGWDDKVSKILPDFAVADACVTAEVTLRDLLAHRTGTVRGDLLWFNHPGVRDHALIAAMRGLPQQDGFRSGFSYSNLMYTAAGTMVSSATGRSWQASVREDVLRPLGMADTLVGAAALAGQANVAGMHAFDGNSVRSFTLDHPYDNTQPAGGLYASARDMARWLAFWIAEGQAPDGTRLVSPEAFSEIITTQTVIRERGPLESFQYDAKADHGYAFGWFTGSYRGHRVLTHLGGGDGVAAMIAWMPDAGVGVAVMMNREGSLGRLAIRNAVLDSALGVKDEDRDRFAGLLASWQAHQQKTADDARKTHAPRPLSAAQLKAWPGDYHSAAFGTIAIRRQGGELTARLGDGAPIRLRPWGAERLQLLLENPAFSWPEPALIQFREVEGVAGLVFSASGQSGEYKRAAS</sequence>
<dbReference type="Gene3D" id="2.40.128.600">
    <property type="match status" value="1"/>
</dbReference>
<dbReference type="InterPro" id="IPR012338">
    <property type="entry name" value="Beta-lactam/transpept-like"/>
</dbReference>
<feature type="chain" id="PRO_5030765345" evidence="1">
    <location>
        <begin position="23"/>
        <end position="502"/>
    </location>
</feature>
<dbReference type="SUPFAM" id="SSF56601">
    <property type="entry name" value="beta-lactamase/transpeptidase-like"/>
    <property type="match status" value="1"/>
</dbReference>
<dbReference type="Proteomes" id="UP000566324">
    <property type="component" value="Unassembled WGS sequence"/>
</dbReference>
<keyword evidence="4" id="KW-1185">Reference proteome</keyword>
<keyword evidence="1" id="KW-0732">Signal</keyword>
<comment type="caution">
    <text evidence="3">The sequence shown here is derived from an EMBL/GenBank/DDBJ whole genome shotgun (WGS) entry which is preliminary data.</text>
</comment>
<dbReference type="EMBL" id="JACHNZ010000035">
    <property type="protein sequence ID" value="MBB4633149.1"/>
    <property type="molecule type" value="Genomic_DNA"/>
</dbReference>
<dbReference type="PANTHER" id="PTHR46825:SF15">
    <property type="entry name" value="BETA-LACTAMASE-RELATED DOMAIN-CONTAINING PROTEIN"/>
    <property type="match status" value="1"/>
</dbReference>